<evidence type="ECO:0000313" key="2">
    <source>
        <dbReference type="EMBL" id="CAF1560731.1"/>
    </source>
</evidence>
<proteinExistence type="predicted"/>
<evidence type="ECO:0000313" key="1">
    <source>
        <dbReference type="EMBL" id="CAF1500701.1"/>
    </source>
</evidence>
<evidence type="ECO:0000313" key="3">
    <source>
        <dbReference type="EMBL" id="CAF4277296.1"/>
    </source>
</evidence>
<comment type="caution">
    <text evidence="2">The sequence shown here is derived from an EMBL/GenBank/DDBJ whole genome shotgun (WGS) entry which is preliminary data.</text>
</comment>
<dbReference type="Proteomes" id="UP000663889">
    <property type="component" value="Unassembled WGS sequence"/>
</dbReference>
<dbReference type="Proteomes" id="UP000663874">
    <property type="component" value="Unassembled WGS sequence"/>
</dbReference>
<dbReference type="EMBL" id="CAJNOO010010890">
    <property type="protein sequence ID" value="CAF1500701.1"/>
    <property type="molecule type" value="Genomic_DNA"/>
</dbReference>
<protein>
    <submittedName>
        <fullName evidence="2">Uncharacterized protein</fullName>
    </submittedName>
</protein>
<evidence type="ECO:0000313" key="4">
    <source>
        <dbReference type="Proteomes" id="UP000663889"/>
    </source>
</evidence>
<name>A0A815XPJ4_9BILA</name>
<dbReference type="EMBL" id="CAJOBE010027422">
    <property type="protein sequence ID" value="CAF4277296.1"/>
    <property type="molecule type" value="Genomic_DNA"/>
</dbReference>
<dbReference type="Proteomes" id="UP000663882">
    <property type="component" value="Unassembled WGS sequence"/>
</dbReference>
<gene>
    <name evidence="3" type="ORF">FNK824_LOCUS39753</name>
    <name evidence="1" type="ORF">RFH988_LOCUS38751</name>
    <name evidence="2" type="ORF">SEV965_LOCUS39138</name>
</gene>
<dbReference type="EMBL" id="CAJNOU010012179">
    <property type="protein sequence ID" value="CAF1560731.1"/>
    <property type="molecule type" value="Genomic_DNA"/>
</dbReference>
<reference evidence="2" key="1">
    <citation type="submission" date="2021-02" db="EMBL/GenBank/DDBJ databases">
        <authorList>
            <person name="Nowell W R."/>
        </authorList>
    </citation>
    <scope>NUCLEOTIDE SEQUENCE</scope>
</reference>
<accession>A0A815XPJ4</accession>
<organism evidence="2 4">
    <name type="scientific">Rotaria sordida</name>
    <dbReference type="NCBI Taxonomy" id="392033"/>
    <lineage>
        <taxon>Eukaryota</taxon>
        <taxon>Metazoa</taxon>
        <taxon>Spiralia</taxon>
        <taxon>Gnathifera</taxon>
        <taxon>Rotifera</taxon>
        <taxon>Eurotatoria</taxon>
        <taxon>Bdelloidea</taxon>
        <taxon>Philodinida</taxon>
        <taxon>Philodinidae</taxon>
        <taxon>Rotaria</taxon>
    </lineage>
</organism>
<dbReference type="AlphaFoldDB" id="A0A815XPJ4"/>
<sequence length="103" mass="12292">MHSQTAQSLKRRYDTLLQRTKVDMMQVHVKTAEIRAHQYQLQFNNAMNKLKENESTNLSDKILTKVMFDIMLKRFNNISEHLVSVYKLKLRAFTKFRTDNKSN</sequence>